<keyword evidence="1" id="KW-0472">Membrane</keyword>
<dbReference type="InterPro" id="IPR036909">
    <property type="entry name" value="Cyt_c-like_dom_sf"/>
</dbReference>
<proteinExistence type="predicted"/>
<keyword evidence="1" id="KW-0812">Transmembrane</keyword>
<dbReference type="SUPFAM" id="SSF46626">
    <property type="entry name" value="Cytochrome c"/>
    <property type="match status" value="1"/>
</dbReference>
<dbReference type="EMBL" id="JBHULR010000020">
    <property type="protein sequence ID" value="MFD2549706.1"/>
    <property type="molecule type" value="Genomic_DNA"/>
</dbReference>
<keyword evidence="1" id="KW-1133">Transmembrane helix</keyword>
<accession>A0ABW5KM47</accession>
<dbReference type="PROSITE" id="PS51257">
    <property type="entry name" value="PROKAR_LIPOPROTEIN"/>
    <property type="match status" value="1"/>
</dbReference>
<name>A0ABW5KM47_9SPHI</name>
<feature type="transmembrane region" description="Helical" evidence="1">
    <location>
        <begin position="12"/>
        <end position="31"/>
    </location>
</feature>
<protein>
    <submittedName>
        <fullName evidence="2">C-type cytochrome</fullName>
    </submittedName>
</protein>
<evidence type="ECO:0000313" key="2">
    <source>
        <dbReference type="EMBL" id="MFD2549706.1"/>
    </source>
</evidence>
<sequence length="133" mass="14713">MKTKISKQKGSPWQLIYATSLPIMIFIIALVSCTKDQATTPTPETPNESITTANVSFSNFARQLFQSKCSSCHSVGSSASAKWTYTDLQSIRDHKARIQNAVLVAQTMPLGGTISDKEKELLAAWFERNMPEN</sequence>
<evidence type="ECO:0000313" key="3">
    <source>
        <dbReference type="Proteomes" id="UP001597545"/>
    </source>
</evidence>
<evidence type="ECO:0000256" key="1">
    <source>
        <dbReference type="SAM" id="Phobius"/>
    </source>
</evidence>
<reference evidence="3" key="1">
    <citation type="journal article" date="2019" name="Int. J. Syst. Evol. Microbiol.">
        <title>The Global Catalogue of Microorganisms (GCM) 10K type strain sequencing project: providing services to taxonomists for standard genome sequencing and annotation.</title>
        <authorList>
            <consortium name="The Broad Institute Genomics Platform"/>
            <consortium name="The Broad Institute Genome Sequencing Center for Infectious Disease"/>
            <person name="Wu L."/>
            <person name="Ma J."/>
        </authorList>
    </citation>
    <scope>NUCLEOTIDE SEQUENCE [LARGE SCALE GENOMIC DNA]</scope>
    <source>
        <strain evidence="3">KCTC 42662</strain>
    </source>
</reference>
<dbReference type="RefSeq" id="WP_380906026.1">
    <property type="nucleotide sequence ID" value="NZ_JBHUEG010000019.1"/>
</dbReference>
<organism evidence="2 3">
    <name type="scientific">Sphingobacterium suaedae</name>
    <dbReference type="NCBI Taxonomy" id="1686402"/>
    <lineage>
        <taxon>Bacteria</taxon>
        <taxon>Pseudomonadati</taxon>
        <taxon>Bacteroidota</taxon>
        <taxon>Sphingobacteriia</taxon>
        <taxon>Sphingobacteriales</taxon>
        <taxon>Sphingobacteriaceae</taxon>
        <taxon>Sphingobacterium</taxon>
    </lineage>
</organism>
<gene>
    <name evidence="2" type="ORF">ACFSR5_18825</name>
</gene>
<keyword evidence="3" id="KW-1185">Reference proteome</keyword>
<dbReference type="Proteomes" id="UP001597545">
    <property type="component" value="Unassembled WGS sequence"/>
</dbReference>
<comment type="caution">
    <text evidence="2">The sequence shown here is derived from an EMBL/GenBank/DDBJ whole genome shotgun (WGS) entry which is preliminary data.</text>
</comment>
<dbReference type="Gene3D" id="1.10.760.10">
    <property type="entry name" value="Cytochrome c-like domain"/>
    <property type="match status" value="1"/>
</dbReference>